<keyword evidence="8" id="KW-0676">Redox-active center</keyword>
<dbReference type="Gene3D" id="1.20.1150.12">
    <property type="entry name" value="Endoplasmic reticulum resident protein 29, C-terminal domain"/>
    <property type="match status" value="1"/>
</dbReference>
<evidence type="ECO:0000313" key="12">
    <source>
        <dbReference type="EMBL" id="RJE20895.1"/>
    </source>
</evidence>
<reference evidence="13" key="1">
    <citation type="submission" date="2017-02" db="EMBL/GenBank/DDBJ databases">
        <authorList>
            <person name="Tafer H."/>
            <person name="Lopandic K."/>
        </authorList>
    </citation>
    <scope>NUCLEOTIDE SEQUENCE [LARGE SCALE GENOMIC DNA]</scope>
    <source>
        <strain evidence="13">CBS 366.77</strain>
    </source>
</reference>
<evidence type="ECO:0000256" key="5">
    <source>
        <dbReference type="ARBA" id="ARBA00022737"/>
    </source>
</evidence>
<accession>A0A3A2ZSE3</accession>
<evidence type="ECO:0000256" key="3">
    <source>
        <dbReference type="ARBA" id="ARBA00012723"/>
    </source>
</evidence>
<dbReference type="Pfam" id="PF07749">
    <property type="entry name" value="ERp29"/>
    <property type="match status" value="1"/>
</dbReference>
<evidence type="ECO:0000313" key="13">
    <source>
        <dbReference type="Proteomes" id="UP000266188"/>
    </source>
</evidence>
<feature type="chain" id="PRO_5017401772" description="protein disulfide-isomerase" evidence="10">
    <location>
        <begin position="23"/>
        <end position="371"/>
    </location>
</feature>
<dbReference type="PANTHER" id="PTHR45672">
    <property type="entry name" value="PROTEIN DISULFIDE-ISOMERASE C17H9.14C-RELATED"/>
    <property type="match status" value="1"/>
</dbReference>
<dbReference type="PRINTS" id="PR00421">
    <property type="entry name" value="THIOREDOXIN"/>
</dbReference>
<comment type="caution">
    <text evidence="12">The sequence shown here is derived from an EMBL/GenBank/DDBJ whole genome shotgun (WGS) entry which is preliminary data.</text>
</comment>
<keyword evidence="5" id="KW-0677">Repeat</keyword>
<name>A0A3A2ZSE3_9EURO</name>
<dbReference type="EC" id="5.3.4.1" evidence="3"/>
<feature type="domain" description="Thioredoxin" evidence="11">
    <location>
        <begin position="15"/>
        <end position="134"/>
    </location>
</feature>
<proteinExistence type="inferred from homology"/>
<dbReference type="SUPFAM" id="SSF47933">
    <property type="entry name" value="ERP29 C domain-like"/>
    <property type="match status" value="1"/>
</dbReference>
<keyword evidence="7 12" id="KW-0413">Isomerase</keyword>
<dbReference type="CDD" id="cd02998">
    <property type="entry name" value="PDI_a_ERp38"/>
    <property type="match status" value="2"/>
</dbReference>
<dbReference type="InterPro" id="IPR005788">
    <property type="entry name" value="PDI_thioredoxin-like_dom"/>
</dbReference>
<evidence type="ECO:0000256" key="7">
    <source>
        <dbReference type="ARBA" id="ARBA00023235"/>
    </source>
</evidence>
<dbReference type="PROSITE" id="PS51352">
    <property type="entry name" value="THIOREDOXIN_2"/>
    <property type="match status" value="2"/>
</dbReference>
<evidence type="ECO:0000256" key="9">
    <source>
        <dbReference type="RuleBase" id="RU004208"/>
    </source>
</evidence>
<feature type="signal peptide" evidence="10">
    <location>
        <begin position="1"/>
        <end position="22"/>
    </location>
</feature>
<gene>
    <name evidence="12" type="ORF">PHISCL_06763</name>
</gene>
<dbReference type="InterPro" id="IPR051063">
    <property type="entry name" value="PDI"/>
</dbReference>
<evidence type="ECO:0000256" key="2">
    <source>
        <dbReference type="ARBA" id="ARBA00006347"/>
    </source>
</evidence>
<evidence type="ECO:0000256" key="8">
    <source>
        <dbReference type="ARBA" id="ARBA00023284"/>
    </source>
</evidence>
<dbReference type="NCBIfam" id="TIGR01126">
    <property type="entry name" value="pdi_dom"/>
    <property type="match status" value="2"/>
</dbReference>
<sequence length="371" mass="40446">MARLNFLLGSYLLTLLITLTTAASAVKDLIPDNFDKVVLKSGKPALVEFFAPWCGHCRNLAPVYEELGQAFAFAEDKVTIGKVDADENRALGKRFGIQGFPTLKWFDGKSDKPEEYNGGRDLESLAQFVSEKTGIKPKGQKKEPSKVEMLSDQSFAKTVGGEKDVLVAFTAPWCGHCKTLAPTWETLANDFALEPGVVIAKVDAEAENSRALAKEQGITGYPTIKFFPKGSTEPIAYQGARSEEDFIDFLNKQAGTHRAVGGGLNADAGKIAQLDDIVAKHVSSHSFSDLLGEIKKTAKGLKDKYADYYVKVAEKMSKSEDYASKELERLSKILKKGGSAPEKVDDLVSRKNILALFAGEDKEAGTHKDEL</sequence>
<dbReference type="STRING" id="2070753.A0A3A2ZSE3"/>
<evidence type="ECO:0000259" key="11">
    <source>
        <dbReference type="PROSITE" id="PS51352"/>
    </source>
</evidence>
<dbReference type="AlphaFoldDB" id="A0A3A2ZSE3"/>
<dbReference type="InterPro" id="IPR017937">
    <property type="entry name" value="Thioredoxin_CS"/>
</dbReference>
<feature type="domain" description="Thioredoxin" evidence="11">
    <location>
        <begin position="136"/>
        <end position="255"/>
    </location>
</feature>
<dbReference type="GO" id="GO:0005783">
    <property type="term" value="C:endoplasmic reticulum"/>
    <property type="evidence" value="ECO:0007669"/>
    <property type="project" value="InterPro"/>
</dbReference>
<organism evidence="12 13">
    <name type="scientific">Aspergillus sclerotialis</name>
    <dbReference type="NCBI Taxonomy" id="2070753"/>
    <lineage>
        <taxon>Eukaryota</taxon>
        <taxon>Fungi</taxon>
        <taxon>Dikarya</taxon>
        <taxon>Ascomycota</taxon>
        <taxon>Pezizomycotina</taxon>
        <taxon>Eurotiomycetes</taxon>
        <taxon>Eurotiomycetidae</taxon>
        <taxon>Eurotiales</taxon>
        <taxon>Aspergillaceae</taxon>
        <taxon>Aspergillus</taxon>
        <taxon>Aspergillus subgen. Polypaecilum</taxon>
    </lineage>
</organism>
<evidence type="ECO:0000256" key="6">
    <source>
        <dbReference type="ARBA" id="ARBA00023157"/>
    </source>
</evidence>
<protein>
    <recommendedName>
        <fullName evidence="3">protein disulfide-isomerase</fullName>
        <ecNumber evidence="3">5.3.4.1</ecNumber>
    </recommendedName>
</protein>
<dbReference type="Pfam" id="PF00085">
    <property type="entry name" value="Thioredoxin"/>
    <property type="match status" value="2"/>
</dbReference>
<evidence type="ECO:0000256" key="4">
    <source>
        <dbReference type="ARBA" id="ARBA00022729"/>
    </source>
</evidence>
<dbReference type="InterPro" id="IPR036249">
    <property type="entry name" value="Thioredoxin-like_sf"/>
</dbReference>
<dbReference type="PROSITE" id="PS00194">
    <property type="entry name" value="THIOREDOXIN_1"/>
    <property type="match status" value="2"/>
</dbReference>
<dbReference type="EMBL" id="MVGC01000268">
    <property type="protein sequence ID" value="RJE20895.1"/>
    <property type="molecule type" value="Genomic_DNA"/>
</dbReference>
<comment type="similarity">
    <text evidence="2 9">Belongs to the protein disulfide isomerase family.</text>
</comment>
<dbReference type="InterPro" id="IPR036356">
    <property type="entry name" value="ERp29_C_sf"/>
</dbReference>
<dbReference type="InterPro" id="IPR013766">
    <property type="entry name" value="Thioredoxin_domain"/>
</dbReference>
<dbReference type="FunFam" id="3.40.30.10:FF:000032">
    <property type="entry name" value="Protein disulfide-isomerase A6 homolog"/>
    <property type="match status" value="1"/>
</dbReference>
<dbReference type="CDD" id="cd00238">
    <property type="entry name" value="ERp29c"/>
    <property type="match status" value="1"/>
</dbReference>
<dbReference type="SUPFAM" id="SSF52833">
    <property type="entry name" value="Thioredoxin-like"/>
    <property type="match status" value="2"/>
</dbReference>
<keyword evidence="6" id="KW-1015">Disulfide bond</keyword>
<evidence type="ECO:0000256" key="1">
    <source>
        <dbReference type="ARBA" id="ARBA00001182"/>
    </source>
</evidence>
<keyword evidence="4 10" id="KW-0732">Signal</keyword>
<keyword evidence="13" id="KW-1185">Reference proteome</keyword>
<dbReference type="OrthoDB" id="10264505at2759"/>
<comment type="catalytic activity">
    <reaction evidence="1">
        <text>Catalyzes the rearrangement of -S-S- bonds in proteins.</text>
        <dbReference type="EC" id="5.3.4.1"/>
    </reaction>
</comment>
<dbReference type="GO" id="GO:0006457">
    <property type="term" value="P:protein folding"/>
    <property type="evidence" value="ECO:0007669"/>
    <property type="project" value="TreeGrafter"/>
</dbReference>
<dbReference type="Proteomes" id="UP000266188">
    <property type="component" value="Unassembled WGS sequence"/>
</dbReference>
<dbReference type="GO" id="GO:0003756">
    <property type="term" value="F:protein disulfide isomerase activity"/>
    <property type="evidence" value="ECO:0007669"/>
    <property type="project" value="UniProtKB-EC"/>
</dbReference>
<evidence type="ECO:0000256" key="10">
    <source>
        <dbReference type="SAM" id="SignalP"/>
    </source>
</evidence>
<dbReference type="PANTHER" id="PTHR45672:SF11">
    <property type="entry name" value="PROTEIN DISULFIDE-ISOMERASE C17H9.14C"/>
    <property type="match status" value="1"/>
</dbReference>
<dbReference type="Gene3D" id="3.40.30.10">
    <property type="entry name" value="Glutaredoxin"/>
    <property type="match status" value="2"/>
</dbReference>
<dbReference type="InterPro" id="IPR011679">
    <property type="entry name" value="ERp29_C"/>
</dbReference>